<evidence type="ECO:0000313" key="3">
    <source>
        <dbReference type="Proteomes" id="UP000027463"/>
    </source>
</evidence>
<reference evidence="2 3" key="1">
    <citation type="submission" date="2013-07" db="EMBL/GenBank/DDBJ databases">
        <title>Thalassospira permensis NBRC 106175 Genome Sequencing.</title>
        <authorList>
            <person name="Lai Q."/>
            <person name="Shao Z."/>
        </authorList>
    </citation>
    <scope>NUCLEOTIDE SEQUENCE [LARGE SCALE GENOMIC DNA]</scope>
    <source>
        <strain evidence="2 3">NBRC 106175</strain>
    </source>
</reference>
<proteinExistence type="predicted"/>
<keyword evidence="1" id="KW-1133">Transmembrane helix</keyword>
<gene>
    <name evidence="2" type="ORF">SMB34_00810</name>
</gene>
<dbReference type="Proteomes" id="UP000027463">
    <property type="component" value="Unassembled WGS sequence"/>
</dbReference>
<evidence type="ECO:0000256" key="1">
    <source>
        <dbReference type="SAM" id="Phobius"/>
    </source>
</evidence>
<keyword evidence="1" id="KW-0812">Transmembrane</keyword>
<keyword evidence="1" id="KW-0472">Membrane</keyword>
<keyword evidence="3" id="KW-1185">Reference proteome</keyword>
<name>A0ABR4TTT8_9PROT</name>
<protein>
    <submittedName>
        <fullName evidence="2">Uncharacterized protein</fullName>
    </submittedName>
</protein>
<accession>A0ABR4TTT8</accession>
<evidence type="ECO:0000313" key="2">
    <source>
        <dbReference type="EMBL" id="KEO59554.1"/>
    </source>
</evidence>
<comment type="caution">
    <text evidence="2">The sequence shown here is derived from an EMBL/GenBank/DDBJ whole genome shotgun (WGS) entry which is preliminary data.</text>
</comment>
<dbReference type="EMBL" id="AUNC01000001">
    <property type="protein sequence ID" value="KEO59554.1"/>
    <property type="molecule type" value="Genomic_DNA"/>
</dbReference>
<feature type="transmembrane region" description="Helical" evidence="1">
    <location>
        <begin position="15"/>
        <end position="32"/>
    </location>
</feature>
<organism evidence="2 3">
    <name type="scientific">Thalassospira permensis NBRC 106175</name>
    <dbReference type="NCBI Taxonomy" id="1353532"/>
    <lineage>
        <taxon>Bacteria</taxon>
        <taxon>Pseudomonadati</taxon>
        <taxon>Pseudomonadota</taxon>
        <taxon>Alphaproteobacteria</taxon>
        <taxon>Rhodospirillales</taxon>
        <taxon>Thalassospiraceae</taxon>
        <taxon>Thalassospira</taxon>
    </lineage>
</organism>
<sequence length="48" mass="5178">MSRNTEAGALFSGDFLVITITEIAAFINLCAVHSKNFMRAVGACRARC</sequence>